<evidence type="ECO:0000313" key="15">
    <source>
        <dbReference type="Proteomes" id="UP000003860"/>
    </source>
</evidence>
<feature type="transmembrane region" description="Helical" evidence="13">
    <location>
        <begin position="66"/>
        <end position="86"/>
    </location>
</feature>
<evidence type="ECO:0000256" key="4">
    <source>
        <dbReference type="ARBA" id="ARBA00020268"/>
    </source>
</evidence>
<dbReference type="RefSeq" id="WP_004621042.1">
    <property type="nucleotide sequence ID" value="NZ_ACXX02000012.1"/>
</dbReference>
<dbReference type="InterPro" id="IPR048279">
    <property type="entry name" value="MdtK-like"/>
</dbReference>
<comment type="function">
    <text evidence="1">Multidrug efflux pump.</text>
</comment>
<feature type="transmembrane region" description="Helical" evidence="13">
    <location>
        <begin position="33"/>
        <end position="60"/>
    </location>
</feature>
<evidence type="ECO:0000256" key="2">
    <source>
        <dbReference type="ARBA" id="ARBA00004651"/>
    </source>
</evidence>
<dbReference type="STRING" id="588581.Cpap_1036"/>
<feature type="transmembrane region" description="Helical" evidence="13">
    <location>
        <begin position="98"/>
        <end position="119"/>
    </location>
</feature>
<feature type="transmembrane region" description="Helical" evidence="13">
    <location>
        <begin position="242"/>
        <end position="271"/>
    </location>
</feature>
<dbReference type="Proteomes" id="UP000003860">
    <property type="component" value="Unassembled WGS sequence"/>
</dbReference>
<comment type="subcellular location">
    <subcellularLocation>
        <location evidence="2">Cell membrane</location>
        <topology evidence="2">Multi-pass membrane protein</topology>
    </subcellularLocation>
</comment>
<reference evidence="14" key="2">
    <citation type="submission" date="2011-01" db="EMBL/GenBank/DDBJ databases">
        <title>The Non-contiguous Finished genome of Clostridium papyrosolvens.</title>
        <authorList>
            <person name="Lucas S."/>
            <person name="Copeland A."/>
            <person name="Lapidus A."/>
            <person name="Cheng J.-F."/>
            <person name="Goodwin L."/>
            <person name="Pitluck S."/>
            <person name="Misra M."/>
            <person name="Chertkov O."/>
            <person name="Detter J.C."/>
            <person name="Han C."/>
            <person name="Tapia R."/>
            <person name="Land M."/>
            <person name="Hauser L."/>
            <person name="Kyrpides N."/>
            <person name="Ivanova N."/>
            <person name="Pagani I."/>
            <person name="Mouttaki H."/>
            <person name="He Z."/>
            <person name="Zhou J."/>
            <person name="Hemme C.L."/>
            <person name="Woyke T."/>
        </authorList>
    </citation>
    <scope>NUCLEOTIDE SEQUENCE [LARGE SCALE GENOMIC DNA]</scope>
    <source>
        <strain evidence="14">DSM 2782</strain>
    </source>
</reference>
<keyword evidence="9 13" id="KW-1133">Transmembrane helix</keyword>
<gene>
    <name evidence="14" type="ORF">Cpap_1036</name>
</gene>
<dbReference type="PANTHER" id="PTHR43298">
    <property type="entry name" value="MULTIDRUG RESISTANCE PROTEIN NORM-RELATED"/>
    <property type="match status" value="1"/>
</dbReference>
<evidence type="ECO:0000256" key="9">
    <source>
        <dbReference type="ARBA" id="ARBA00022989"/>
    </source>
</evidence>
<evidence type="ECO:0000256" key="8">
    <source>
        <dbReference type="ARBA" id="ARBA00022692"/>
    </source>
</evidence>
<evidence type="ECO:0000256" key="12">
    <source>
        <dbReference type="ARBA" id="ARBA00031636"/>
    </source>
</evidence>
<dbReference type="GO" id="GO:0042910">
    <property type="term" value="F:xenobiotic transmembrane transporter activity"/>
    <property type="evidence" value="ECO:0007669"/>
    <property type="project" value="InterPro"/>
</dbReference>
<dbReference type="PANTHER" id="PTHR43298:SF2">
    <property type="entry name" value="FMN_FAD EXPORTER YEEO-RELATED"/>
    <property type="match status" value="1"/>
</dbReference>
<keyword evidence="11 13" id="KW-0472">Membrane</keyword>
<proteinExistence type="inferred from homology"/>
<dbReference type="eggNOG" id="COG0534">
    <property type="taxonomic scope" value="Bacteria"/>
</dbReference>
<dbReference type="NCBIfam" id="TIGR00797">
    <property type="entry name" value="matE"/>
    <property type="match status" value="1"/>
</dbReference>
<keyword evidence="15" id="KW-1185">Reference proteome</keyword>
<evidence type="ECO:0000256" key="10">
    <source>
        <dbReference type="ARBA" id="ARBA00023065"/>
    </source>
</evidence>
<evidence type="ECO:0000256" key="6">
    <source>
        <dbReference type="ARBA" id="ARBA00022449"/>
    </source>
</evidence>
<feature type="transmembrane region" description="Helical" evidence="13">
    <location>
        <begin position="291"/>
        <end position="311"/>
    </location>
</feature>
<dbReference type="Pfam" id="PF01554">
    <property type="entry name" value="MatE"/>
    <property type="match status" value="2"/>
</dbReference>
<comment type="caution">
    <text evidence="14">The sequence shown here is derived from an EMBL/GenBank/DDBJ whole genome shotgun (WGS) entry which is preliminary data.</text>
</comment>
<feature type="transmembrane region" description="Helical" evidence="13">
    <location>
        <begin position="362"/>
        <end position="383"/>
    </location>
</feature>
<keyword evidence="7" id="KW-1003">Cell membrane</keyword>
<evidence type="ECO:0000256" key="5">
    <source>
        <dbReference type="ARBA" id="ARBA00022448"/>
    </source>
</evidence>
<evidence type="ECO:0000256" key="7">
    <source>
        <dbReference type="ARBA" id="ARBA00022475"/>
    </source>
</evidence>
<sequence>MSKINYNTEGRDNTLYTKKDLLRLFFPALTEQFLSTAIGVVNTMMVSGLGAFAVSAVGIVDSINFVVMNLFVAVSTGATVTIAQHLGASNRGDASKTAAQAITAVLLMSTIAGLGLYIFGNQIINFLFGDAEYAVKSAARTYMICSAISYPILGLFDVCTGISRASNNFRASMFAVVASNMVNFMVGALLIFVFDFGVLGAGIGLICARLTGAIIVVFSLFKSHHLDVFRSSFRITSKILKPVLYIGLPAGIDSLVFNGGKLLVQTIVASLGTSALAANSIASSTNSLLNIPGNAITIVAVTVVGHYAGAGLKEDLNKIIKKLMVYTMVLLGAVSLAFFPFVHHFLKLYSPAPDVASLALHITYLTLICIPIFWPAAFLLPACLRSTRDVVFVTVISIMSMWLIRVFGGYMLVKYTSLGLMGIWVAWCFDWVTRGIPFLGRVVARRYERYLPKTEAEVSS</sequence>
<evidence type="ECO:0000256" key="3">
    <source>
        <dbReference type="ARBA" id="ARBA00010199"/>
    </source>
</evidence>
<evidence type="ECO:0000256" key="13">
    <source>
        <dbReference type="SAM" id="Phobius"/>
    </source>
</evidence>
<dbReference type="EMBL" id="ACXX02000012">
    <property type="protein sequence ID" value="EGD46652.1"/>
    <property type="molecule type" value="Genomic_DNA"/>
</dbReference>
<feature type="transmembrane region" description="Helical" evidence="13">
    <location>
        <begin position="390"/>
        <end position="412"/>
    </location>
</feature>
<accession>F1TG33</accession>
<keyword evidence="8 13" id="KW-0812">Transmembrane</keyword>
<keyword evidence="5" id="KW-0813">Transport</keyword>
<organism evidence="14 15">
    <name type="scientific">Ruminiclostridium papyrosolvens DSM 2782</name>
    <dbReference type="NCBI Taxonomy" id="588581"/>
    <lineage>
        <taxon>Bacteria</taxon>
        <taxon>Bacillati</taxon>
        <taxon>Bacillota</taxon>
        <taxon>Clostridia</taxon>
        <taxon>Eubacteriales</taxon>
        <taxon>Oscillospiraceae</taxon>
        <taxon>Ruminiclostridium</taxon>
    </lineage>
</organism>
<evidence type="ECO:0000256" key="11">
    <source>
        <dbReference type="ARBA" id="ARBA00023136"/>
    </source>
</evidence>
<dbReference type="OrthoDB" id="62420at2"/>
<evidence type="ECO:0000313" key="14">
    <source>
        <dbReference type="EMBL" id="EGD46652.1"/>
    </source>
</evidence>
<feature type="transmembrane region" description="Helical" evidence="13">
    <location>
        <begin position="171"/>
        <end position="194"/>
    </location>
</feature>
<feature type="transmembrane region" description="Helical" evidence="13">
    <location>
        <begin position="323"/>
        <end position="342"/>
    </location>
</feature>
<dbReference type="PIRSF" id="PIRSF006603">
    <property type="entry name" value="DinF"/>
    <property type="match status" value="1"/>
</dbReference>
<dbReference type="InterPro" id="IPR002528">
    <property type="entry name" value="MATE_fam"/>
</dbReference>
<comment type="similarity">
    <text evidence="3">Belongs to the multi antimicrobial extrusion (MATE) (TC 2.A.66.1) family.</text>
</comment>
<dbReference type="GO" id="GO:0006811">
    <property type="term" value="P:monoatomic ion transport"/>
    <property type="evidence" value="ECO:0007669"/>
    <property type="project" value="UniProtKB-KW"/>
</dbReference>
<dbReference type="GO" id="GO:0015297">
    <property type="term" value="F:antiporter activity"/>
    <property type="evidence" value="ECO:0007669"/>
    <property type="project" value="UniProtKB-KW"/>
</dbReference>
<dbReference type="AlphaFoldDB" id="F1TG33"/>
<feature type="transmembrane region" description="Helical" evidence="13">
    <location>
        <begin position="200"/>
        <end position="221"/>
    </location>
</feature>
<evidence type="ECO:0000256" key="1">
    <source>
        <dbReference type="ARBA" id="ARBA00003408"/>
    </source>
</evidence>
<feature type="transmembrane region" description="Helical" evidence="13">
    <location>
        <begin position="424"/>
        <end position="444"/>
    </location>
</feature>
<dbReference type="GO" id="GO:0005886">
    <property type="term" value="C:plasma membrane"/>
    <property type="evidence" value="ECO:0007669"/>
    <property type="project" value="UniProtKB-SubCell"/>
</dbReference>
<dbReference type="InterPro" id="IPR050222">
    <property type="entry name" value="MATE_MdtK"/>
</dbReference>
<name>F1TG33_9FIRM</name>
<keyword evidence="6" id="KW-0050">Antiport</keyword>
<keyword evidence="10" id="KW-0406">Ion transport</keyword>
<reference evidence="14" key="1">
    <citation type="submission" date="2009-07" db="EMBL/GenBank/DDBJ databases">
        <authorList>
            <consortium name="US DOE Joint Genome Institute (JGI-PGF)"/>
            <person name="Lucas S."/>
            <person name="Copeland A."/>
            <person name="Lapidus A."/>
            <person name="Glavina del Rio T."/>
            <person name="Tice H."/>
            <person name="Bruce D."/>
            <person name="Goodwin L."/>
            <person name="Pitluck S."/>
            <person name="Larimer F."/>
            <person name="Land M.L."/>
            <person name="Mouttaki H."/>
            <person name="He Z."/>
            <person name="Zhou J."/>
            <person name="Hemme C.L."/>
        </authorList>
    </citation>
    <scope>NUCLEOTIDE SEQUENCE</scope>
    <source>
        <strain evidence="14">DSM 2782</strain>
    </source>
</reference>
<protein>
    <recommendedName>
        <fullName evidence="4">Probable multidrug resistance protein NorM</fullName>
    </recommendedName>
    <alternativeName>
        <fullName evidence="12">Multidrug-efflux transporter</fullName>
    </alternativeName>
</protein>